<dbReference type="InterPro" id="IPR006680">
    <property type="entry name" value="Amidohydro-rel"/>
</dbReference>
<gene>
    <name evidence="2" type="ORF">SAMN05444374_11591</name>
</gene>
<organism evidence="2 3">
    <name type="scientific">Rhodococcoides kroppenstedtii</name>
    <dbReference type="NCBI Taxonomy" id="293050"/>
    <lineage>
        <taxon>Bacteria</taxon>
        <taxon>Bacillati</taxon>
        <taxon>Actinomycetota</taxon>
        <taxon>Actinomycetes</taxon>
        <taxon>Mycobacteriales</taxon>
        <taxon>Nocardiaceae</taxon>
        <taxon>Rhodococcoides</taxon>
    </lineage>
</organism>
<evidence type="ECO:0000313" key="2">
    <source>
        <dbReference type="EMBL" id="SFA60529.1"/>
    </source>
</evidence>
<dbReference type="GO" id="GO:0016810">
    <property type="term" value="F:hydrolase activity, acting on carbon-nitrogen (but not peptide) bonds"/>
    <property type="evidence" value="ECO:0007669"/>
    <property type="project" value="InterPro"/>
</dbReference>
<dbReference type="PANTHER" id="PTHR43135:SF4">
    <property type="entry name" value="AMIDOHYDROLASE-RELATED DOMAIN-CONTAINING PROTEIN"/>
    <property type="match status" value="1"/>
</dbReference>
<protein>
    <submittedName>
        <fullName evidence="2">Imidazolonepropionase</fullName>
    </submittedName>
</protein>
<dbReference type="SUPFAM" id="SSF51338">
    <property type="entry name" value="Composite domain of metallo-dependent hydrolases"/>
    <property type="match status" value="1"/>
</dbReference>
<dbReference type="InterPro" id="IPR032466">
    <property type="entry name" value="Metal_Hydrolase"/>
</dbReference>
<accession>A0A1I0U8V5</accession>
<reference evidence="2 3" key="1">
    <citation type="submission" date="2016-10" db="EMBL/GenBank/DDBJ databases">
        <authorList>
            <person name="de Groot N.N."/>
        </authorList>
    </citation>
    <scope>NUCLEOTIDE SEQUENCE [LARGE SCALE GENOMIC DNA]</scope>
    <source>
        <strain evidence="2 3">DSM 44908</strain>
    </source>
</reference>
<dbReference type="AlphaFoldDB" id="A0A1I0U8V5"/>
<dbReference type="Proteomes" id="UP000182054">
    <property type="component" value="Unassembled WGS sequence"/>
</dbReference>
<proteinExistence type="predicted"/>
<dbReference type="EMBL" id="FOJN01000015">
    <property type="protein sequence ID" value="SFA60529.1"/>
    <property type="molecule type" value="Genomic_DNA"/>
</dbReference>
<evidence type="ECO:0000259" key="1">
    <source>
        <dbReference type="Pfam" id="PF01979"/>
    </source>
</evidence>
<dbReference type="Gene3D" id="2.30.40.10">
    <property type="entry name" value="Urease, subunit C, domain 1"/>
    <property type="match status" value="1"/>
</dbReference>
<dbReference type="Pfam" id="PF01979">
    <property type="entry name" value="Amidohydro_1"/>
    <property type="match status" value="1"/>
</dbReference>
<name>A0A1I0U8V5_9NOCA</name>
<sequence>MRIGPNLHLRGVLLGGDGESTDPVDVWVRDGLISLDPVPGAVTIADGGWILPGLVDAHCHVGIRYGGGHEDEAGTIAQATREREVGALLLRDAGSPVDTRALDDHDDLPRIIRAGRHIARPKRYIPGLPVDLEDESQLPEAVAQQARFGDGWVKLVGDWIDRGVGDLAPLWSDDVLRDAIDAAHREGARVTAHVFGEDALPGLIAAGIDCIEHGTGLTDDTVEMMVEHGTALVPTLINIETFPSIADSAGKYPVYAKHMRDLHARVADTVGRAHDAGVPIYAGTDAGGGIEHGRVADEVAALVGVGMTPTEALGAASWAARRWLGHAGIDHGAPADLVFHTEDPRLGPEVLSAPDVVVLRGRVW</sequence>
<dbReference type="InterPro" id="IPR051781">
    <property type="entry name" value="Metallo-dep_Hydrolase"/>
</dbReference>
<dbReference type="Gene3D" id="3.20.20.140">
    <property type="entry name" value="Metal-dependent hydrolases"/>
    <property type="match status" value="1"/>
</dbReference>
<dbReference type="SUPFAM" id="SSF51556">
    <property type="entry name" value="Metallo-dependent hydrolases"/>
    <property type="match status" value="1"/>
</dbReference>
<evidence type="ECO:0000313" key="3">
    <source>
        <dbReference type="Proteomes" id="UP000182054"/>
    </source>
</evidence>
<feature type="domain" description="Amidohydrolase-related" evidence="1">
    <location>
        <begin position="49"/>
        <end position="340"/>
    </location>
</feature>
<dbReference type="InterPro" id="IPR011059">
    <property type="entry name" value="Metal-dep_hydrolase_composite"/>
</dbReference>
<dbReference type="PANTHER" id="PTHR43135">
    <property type="entry name" value="ALPHA-D-RIBOSE 1-METHYLPHOSPHONATE 5-TRIPHOSPHATE DIPHOSPHATASE"/>
    <property type="match status" value="1"/>
</dbReference>